<feature type="transmembrane region" description="Helical" evidence="2">
    <location>
        <begin position="127"/>
        <end position="149"/>
    </location>
</feature>
<evidence type="ECO:0000313" key="3">
    <source>
        <dbReference type="EMBL" id="NYJ07799.1"/>
    </source>
</evidence>
<dbReference type="InterPro" id="IPR019051">
    <property type="entry name" value="Trp_biosyn_TM_oprn/chp"/>
</dbReference>
<comment type="caution">
    <text evidence="3">The sequence shown here is derived from an EMBL/GenBank/DDBJ whole genome shotgun (WGS) entry which is preliminary data.</text>
</comment>
<dbReference type="EMBL" id="JACBZT010000001">
    <property type="protein sequence ID" value="NYJ07799.1"/>
    <property type="molecule type" value="Genomic_DNA"/>
</dbReference>
<feature type="compositionally biased region" description="Basic and acidic residues" evidence="1">
    <location>
        <begin position="171"/>
        <end position="190"/>
    </location>
</feature>
<dbReference type="Pfam" id="PF09534">
    <property type="entry name" value="Trp_oprn_chp"/>
    <property type="match status" value="1"/>
</dbReference>
<protein>
    <submittedName>
        <fullName evidence="3">Putative membrane protein (TIGR02234 family)</fullName>
    </submittedName>
</protein>
<evidence type="ECO:0000256" key="1">
    <source>
        <dbReference type="SAM" id="MobiDB-lite"/>
    </source>
</evidence>
<keyword evidence="4" id="KW-1185">Reference proteome</keyword>
<dbReference type="Proteomes" id="UP000541969">
    <property type="component" value="Unassembled WGS sequence"/>
</dbReference>
<feature type="transmembrane region" description="Helical" evidence="2">
    <location>
        <begin position="80"/>
        <end position="97"/>
    </location>
</feature>
<name>A0A853CLU0_9ACTN</name>
<keyword evidence="2" id="KW-1133">Transmembrane helix</keyword>
<keyword evidence="2" id="KW-0472">Membrane</keyword>
<dbReference type="RefSeq" id="WP_179719919.1">
    <property type="nucleotide sequence ID" value="NZ_JACBZT010000001.1"/>
</dbReference>
<reference evidence="3 4" key="1">
    <citation type="submission" date="2020-07" db="EMBL/GenBank/DDBJ databases">
        <title>Sequencing the genomes of 1000 actinobacteria strains.</title>
        <authorList>
            <person name="Klenk H.-P."/>
        </authorList>
    </citation>
    <scope>NUCLEOTIDE SEQUENCE [LARGE SCALE GENOMIC DNA]</scope>
    <source>
        <strain evidence="3 4">DSM 104001</strain>
    </source>
</reference>
<organism evidence="3 4">
    <name type="scientific">Petropleomorpha daqingensis</name>
    <dbReference type="NCBI Taxonomy" id="2026353"/>
    <lineage>
        <taxon>Bacteria</taxon>
        <taxon>Bacillati</taxon>
        <taxon>Actinomycetota</taxon>
        <taxon>Actinomycetes</taxon>
        <taxon>Geodermatophilales</taxon>
        <taxon>Geodermatophilaceae</taxon>
        <taxon>Petropleomorpha</taxon>
    </lineage>
</organism>
<gene>
    <name evidence="3" type="ORF">GGQ55_004077</name>
</gene>
<evidence type="ECO:0000313" key="4">
    <source>
        <dbReference type="Proteomes" id="UP000541969"/>
    </source>
</evidence>
<keyword evidence="2" id="KW-0812">Transmembrane</keyword>
<feature type="region of interest" description="Disordered" evidence="1">
    <location>
        <begin position="159"/>
        <end position="208"/>
    </location>
</feature>
<dbReference type="AlphaFoldDB" id="A0A853CLU0"/>
<proteinExistence type="predicted"/>
<accession>A0A853CLU0</accession>
<sequence length="208" mass="20644">MNARRELTGAVLGAAVAGGLALFAAGQRWAGVTAERPRPLPPVVGSLTGSAAAPLVPAMGLLLLAAAVALFAVSGVVRAVLGGVLVVAGGVLVWSAVRALNGGLAEASTQLPGVGRVAGPVTVDPAAGWPVAVIVAGLLAVAVGLLVAVRGRGWPGMGRRYERPGAPAARQRTEEERATDAWRALDRGEDPTADPAEAPSDAPGSGTH</sequence>
<feature type="transmembrane region" description="Helical" evidence="2">
    <location>
        <begin position="54"/>
        <end position="73"/>
    </location>
</feature>
<evidence type="ECO:0000256" key="2">
    <source>
        <dbReference type="SAM" id="Phobius"/>
    </source>
</evidence>